<keyword evidence="1 2" id="KW-0732">Signal</keyword>
<name>A0A7J4ZV04_9BACT</name>
<evidence type="ECO:0000256" key="1">
    <source>
        <dbReference type="ARBA" id="ARBA00022729"/>
    </source>
</evidence>
<accession>A0A7J4ZV04</accession>
<dbReference type="AlphaFoldDB" id="A0A7J4ZV04"/>
<comment type="caution">
    <text evidence="3">The sequence shown here is derived from an EMBL/GenBank/DDBJ whole genome shotgun (WGS) entry which is preliminary data.</text>
</comment>
<organism evidence="3 4">
    <name type="scientific">Oryzomonas japonica</name>
    <dbReference type="NCBI Taxonomy" id="2603858"/>
    <lineage>
        <taxon>Bacteria</taxon>
        <taxon>Pseudomonadati</taxon>
        <taxon>Thermodesulfobacteriota</taxon>
        <taxon>Desulfuromonadia</taxon>
        <taxon>Geobacterales</taxon>
        <taxon>Geobacteraceae</taxon>
        <taxon>Oryzomonas</taxon>
    </lineage>
</organism>
<dbReference type="Proteomes" id="UP000420562">
    <property type="component" value="Unassembled WGS sequence"/>
</dbReference>
<dbReference type="EMBL" id="VZQZ01000001">
    <property type="protein sequence ID" value="KAB0667241.1"/>
    <property type="molecule type" value="Genomic_DNA"/>
</dbReference>
<dbReference type="SUPFAM" id="SSF48695">
    <property type="entry name" value="Multiheme cytochromes"/>
    <property type="match status" value="4"/>
</dbReference>
<dbReference type="InterPro" id="IPR036280">
    <property type="entry name" value="Multihaem_cyt_sf"/>
</dbReference>
<evidence type="ECO:0000313" key="3">
    <source>
        <dbReference type="EMBL" id="KAB0667241.1"/>
    </source>
</evidence>
<dbReference type="GO" id="GO:0016491">
    <property type="term" value="F:oxidoreductase activity"/>
    <property type="evidence" value="ECO:0007669"/>
    <property type="project" value="TreeGrafter"/>
</dbReference>
<feature type="chain" id="PRO_5029458510" evidence="2">
    <location>
        <begin position="20"/>
        <end position="1014"/>
    </location>
</feature>
<dbReference type="InterPro" id="IPR010176">
    <property type="entry name" value="C4xCH_C2xCH_motif_GEOSU"/>
</dbReference>
<protein>
    <submittedName>
        <fullName evidence="3">CxxxxCH/CxxCH domain-containing protein</fullName>
    </submittedName>
</protein>
<dbReference type="PANTHER" id="PTHR35038">
    <property type="entry name" value="DISSIMILATORY SULFITE REDUCTASE SIRA"/>
    <property type="match status" value="1"/>
</dbReference>
<evidence type="ECO:0000256" key="2">
    <source>
        <dbReference type="SAM" id="SignalP"/>
    </source>
</evidence>
<sequence>MKCLFKPALFALVAVTLFACSKGNDKASNIDPRTGKHPAGWAVANTGGSHPTAFLSVPSSCYECHGKDLKGGISGVSCFTASRSGMSCHANGPSGHPAGWAAPDVHGAAAKAALSGMNGLARCQVCHGADFSGGIAKKSCLNTAGCHGTGIMAAHSPKPWLSRIGGRTHTSADPSNAAACAVCHTAGANSSRKPSATPPAGTAPNCFNNTLCHGVEGHAFASWTSAGFHGAAAKAAAGGITVNGQYSPVSSFASCVACHGTDYNGGTAQQTCLKTTGCHGANVAAPHPARPWRSTTGGVTHTTTDTSNAGQCAVCHTNGANSTRVPRAGDAVGITGCFNNTLCHGTEGHPAGWSAAAQHGAAAKAAPGATTGFSSCQPCHGTTFNNGAEPSCTNTLGCHGLFVSSPHPAKPWSSTVAGASTHTTTDPGNAAICAACHTAGANSTVVPPNPASGTASCYNNTLCHFHQIPFAPPAVDPSVHGSLAKQNLTVCQTCHGAKGTTSFDGLALAGGVTTIACSSCHTFAKAHPTAWQGSTTNPGETVIYSHRTAGNIANACSLCHDVTQGRTAPLAAAPSCFSTTFTNSLTQTGTCHANGPGVAPHSVPYPNHNATARSNFTYCLGCHQVAANAAGSKPPGCQNCHLTSPTVTSTGCTSCHAKPPAGTSYPNIAGVHASHAVLNVTENTTQTAVCDQCHNGLGLGTLDHLNRARARTSSVQANPVVFGSLAFTGGLAPTYTAATQTCAATYCHGNTLDKPASAILSPSWTTPFLTGSAASDCIKCHGYPPSSHAAGITPAQCINCHPHVNSSGTGFTDATKHINGVIDATGAHTVPYLTHNAVAAASCLATNGGCHSTGTAASPYPAATGVPPDCMSCHTLADPLGTGNGLGNCKSCHGTGGTGTLAAPTGTTWPNIRGTNTNARHPSHQGSSCGYCHPNVDTTGRFTGTIAAGTVAAGSGAGVNHGPNKTMTSGTSQTNVVNTAAGIVPKTPRGTGATCTHGSLAVSGCHSGPGVQTW</sequence>
<feature type="signal peptide" evidence="2">
    <location>
        <begin position="1"/>
        <end position="19"/>
    </location>
</feature>
<reference evidence="3 4" key="1">
    <citation type="submission" date="2019-09" db="EMBL/GenBank/DDBJ databases">
        <title>Geobacter sp. Red96, a novel strain isolated from paddy soil.</title>
        <authorList>
            <person name="Xu Z."/>
            <person name="Masuda Y."/>
            <person name="Itoh H."/>
            <person name="Senoo K."/>
        </authorList>
    </citation>
    <scope>NUCLEOTIDE SEQUENCE [LARGE SCALE GENOMIC DNA]</scope>
    <source>
        <strain evidence="3 4">Red96</strain>
    </source>
</reference>
<dbReference type="RefSeq" id="WP_151126225.1">
    <property type="nucleotide sequence ID" value="NZ_VZQZ01000001.1"/>
</dbReference>
<evidence type="ECO:0000313" key="4">
    <source>
        <dbReference type="Proteomes" id="UP000420562"/>
    </source>
</evidence>
<keyword evidence="4" id="KW-1185">Reference proteome</keyword>
<dbReference type="NCBIfam" id="TIGR01904">
    <property type="entry name" value="GSu_C4xC__C2xCH"/>
    <property type="match status" value="1"/>
</dbReference>
<gene>
    <name evidence="3" type="ORF">F6V25_00640</name>
</gene>
<dbReference type="PROSITE" id="PS51257">
    <property type="entry name" value="PROKAR_LIPOPROTEIN"/>
    <property type="match status" value="1"/>
</dbReference>
<dbReference type="PANTHER" id="PTHR35038:SF6">
    <property type="entry name" value="SURFACE LOCALIZED DECAHEME CYTOCHROME C LIPOPROTEIN"/>
    <property type="match status" value="1"/>
</dbReference>
<proteinExistence type="predicted"/>
<dbReference type="Gene3D" id="3.90.10.10">
    <property type="entry name" value="Cytochrome C3"/>
    <property type="match status" value="2"/>
</dbReference>
<dbReference type="InterPro" id="IPR051829">
    <property type="entry name" value="Multiheme_Cytochr_ET"/>
</dbReference>